<protein>
    <submittedName>
        <fullName evidence="1">Uncharacterized protein</fullName>
    </submittedName>
</protein>
<sequence length="93" mass="10935">YRTCWTRVQKNSGYFIPNVLQYGDDATFGCCLFYTGLEKFATGDYHSKLPLPDLLLVDPRVSQVDAISEEKHRSHECYTENGKNEWEIFFKRF</sequence>
<gene>
    <name evidence="1" type="ORF">scyTo_0024706</name>
</gene>
<evidence type="ECO:0000313" key="2">
    <source>
        <dbReference type="Proteomes" id="UP000288216"/>
    </source>
</evidence>
<dbReference type="Proteomes" id="UP000288216">
    <property type="component" value="Unassembled WGS sequence"/>
</dbReference>
<organism evidence="1 2">
    <name type="scientific">Scyliorhinus torazame</name>
    <name type="common">Cloudy catshark</name>
    <name type="synonym">Catulus torazame</name>
    <dbReference type="NCBI Taxonomy" id="75743"/>
    <lineage>
        <taxon>Eukaryota</taxon>
        <taxon>Metazoa</taxon>
        <taxon>Chordata</taxon>
        <taxon>Craniata</taxon>
        <taxon>Vertebrata</taxon>
        <taxon>Chondrichthyes</taxon>
        <taxon>Elasmobranchii</taxon>
        <taxon>Galeomorphii</taxon>
        <taxon>Galeoidea</taxon>
        <taxon>Carcharhiniformes</taxon>
        <taxon>Scyliorhinidae</taxon>
        <taxon>Scyliorhinus</taxon>
    </lineage>
</organism>
<reference evidence="1 2" key="1">
    <citation type="journal article" date="2018" name="Nat. Ecol. Evol.">
        <title>Shark genomes provide insights into elasmobranch evolution and the origin of vertebrates.</title>
        <authorList>
            <person name="Hara Y"/>
            <person name="Yamaguchi K"/>
            <person name="Onimaru K"/>
            <person name="Kadota M"/>
            <person name="Koyanagi M"/>
            <person name="Keeley SD"/>
            <person name="Tatsumi K"/>
            <person name="Tanaka K"/>
            <person name="Motone F"/>
            <person name="Kageyama Y"/>
            <person name="Nozu R"/>
            <person name="Adachi N"/>
            <person name="Nishimura O"/>
            <person name="Nakagawa R"/>
            <person name="Tanegashima C"/>
            <person name="Kiyatake I"/>
            <person name="Matsumoto R"/>
            <person name="Murakumo K"/>
            <person name="Nishida K"/>
            <person name="Terakita A"/>
            <person name="Kuratani S"/>
            <person name="Sato K"/>
            <person name="Hyodo S Kuraku.S."/>
        </authorList>
    </citation>
    <scope>NUCLEOTIDE SEQUENCE [LARGE SCALE GENOMIC DNA]</scope>
</reference>
<proteinExistence type="predicted"/>
<name>A0A401QFQ7_SCYTO</name>
<dbReference type="EMBL" id="BFAA01053555">
    <property type="protein sequence ID" value="GCB84193.1"/>
    <property type="molecule type" value="Genomic_DNA"/>
</dbReference>
<accession>A0A401QFQ7</accession>
<feature type="non-terminal residue" evidence="1">
    <location>
        <position position="1"/>
    </location>
</feature>
<evidence type="ECO:0000313" key="1">
    <source>
        <dbReference type="EMBL" id="GCB84193.1"/>
    </source>
</evidence>
<comment type="caution">
    <text evidence="1">The sequence shown here is derived from an EMBL/GenBank/DDBJ whole genome shotgun (WGS) entry which is preliminary data.</text>
</comment>
<dbReference type="AlphaFoldDB" id="A0A401QFQ7"/>
<keyword evidence="2" id="KW-1185">Reference proteome</keyword>